<dbReference type="InterPro" id="IPR020845">
    <property type="entry name" value="AMP-binding_CS"/>
</dbReference>
<keyword evidence="3" id="KW-0436">Ligase</keyword>
<feature type="domain" description="AMP-binding enzyme C-terminal" evidence="2">
    <location>
        <begin position="403"/>
        <end position="478"/>
    </location>
</feature>
<dbReference type="Proteomes" id="UP000298324">
    <property type="component" value="Unassembled WGS sequence"/>
</dbReference>
<gene>
    <name evidence="3" type="primary">lcfB_1</name>
    <name evidence="3" type="ORF">Psch_00426</name>
</gene>
<dbReference type="PANTHER" id="PTHR43767:SF1">
    <property type="entry name" value="NONRIBOSOMAL PEPTIDE SYNTHASE PES1 (EUROFUNG)-RELATED"/>
    <property type="match status" value="1"/>
</dbReference>
<dbReference type="AlphaFoldDB" id="A0A4Y7RDP9"/>
<evidence type="ECO:0000313" key="4">
    <source>
        <dbReference type="Proteomes" id="UP000298324"/>
    </source>
</evidence>
<dbReference type="InterPro" id="IPR045851">
    <property type="entry name" value="AMP-bd_C_sf"/>
</dbReference>
<evidence type="ECO:0000313" key="3">
    <source>
        <dbReference type="EMBL" id="TEB06893.1"/>
    </source>
</evidence>
<dbReference type="Gene3D" id="3.30.300.30">
    <property type="match status" value="1"/>
</dbReference>
<name>A0A4Y7RDP9_9FIRM</name>
<reference evidence="3 4" key="1">
    <citation type="journal article" date="2018" name="Environ. Microbiol.">
        <title>Novel energy conservation strategies and behaviour of Pelotomaculum schinkii driving syntrophic propionate catabolism.</title>
        <authorList>
            <person name="Hidalgo-Ahumada C.A.P."/>
            <person name="Nobu M.K."/>
            <person name="Narihiro T."/>
            <person name="Tamaki H."/>
            <person name="Liu W.T."/>
            <person name="Kamagata Y."/>
            <person name="Stams A.J.M."/>
            <person name="Imachi H."/>
            <person name="Sousa D.Z."/>
        </authorList>
    </citation>
    <scope>NUCLEOTIDE SEQUENCE [LARGE SCALE GENOMIC DNA]</scope>
    <source>
        <strain evidence="3 4">HH</strain>
    </source>
</reference>
<dbReference type="EMBL" id="QFGA01000001">
    <property type="protein sequence ID" value="TEB06893.1"/>
    <property type="molecule type" value="Genomic_DNA"/>
</dbReference>
<keyword evidence="4" id="KW-1185">Reference proteome</keyword>
<comment type="caution">
    <text evidence="3">The sequence shown here is derived from an EMBL/GenBank/DDBJ whole genome shotgun (WGS) entry which is preliminary data.</text>
</comment>
<organism evidence="3 4">
    <name type="scientific">Pelotomaculum schinkii</name>
    <dbReference type="NCBI Taxonomy" id="78350"/>
    <lineage>
        <taxon>Bacteria</taxon>
        <taxon>Bacillati</taxon>
        <taxon>Bacillota</taxon>
        <taxon>Clostridia</taxon>
        <taxon>Eubacteriales</taxon>
        <taxon>Desulfotomaculaceae</taxon>
        <taxon>Pelotomaculum</taxon>
    </lineage>
</organism>
<protein>
    <submittedName>
        <fullName evidence="3">Long-chain-fatty-acid--CoA ligase</fullName>
        <ecNumber evidence="3">6.2.1.3</ecNumber>
    </submittedName>
</protein>
<dbReference type="Pfam" id="PF00501">
    <property type="entry name" value="AMP-binding"/>
    <property type="match status" value="1"/>
</dbReference>
<dbReference type="PROSITE" id="PS00455">
    <property type="entry name" value="AMP_BINDING"/>
    <property type="match status" value="1"/>
</dbReference>
<dbReference type="CDD" id="cd05936">
    <property type="entry name" value="FC-FACS_FadD_like"/>
    <property type="match status" value="1"/>
</dbReference>
<dbReference type="InterPro" id="IPR050237">
    <property type="entry name" value="ATP-dep_AMP-bd_enzyme"/>
</dbReference>
<evidence type="ECO:0000259" key="2">
    <source>
        <dbReference type="Pfam" id="PF13193"/>
    </source>
</evidence>
<sequence>MKVFELHKRNAPHTQRTALRYHGETITYADLEHNVEQYARYFIKMGLKPGDRAAIALPNCPGFIYTYLGITRAGGIVVPLNLLQAPRELAFMLQDSGSRFLIVNPEIGQHMGRLPLRGLTVVLLDDKCRQEIADSPQVSFPDVTDFSTCTFLYTSGTTGQPKAAMLTHANLIANVKAMEDVSGFTSEDNFLAVLPMFHSFGWATSVLFPLYLGGAITILDSFKPKEILQVLVDEGVTIFCGVPSMFSLLLKSRRQVVFPKLRFAFSGGDSISGENLVEFEKKFNTPIVEGYGLSEASPIVCLNPIQGTRKIRSVGVPLPGVEAKVIDDEGREMPFGEIGELIARGPNIMQGYFNREEETLSALQGGWLHTGDLAYQDQDGFFFIVGRKKELIINAGFNVYPREVELALEEHPGVAEAAVIGVPHPLKGQVIKAFVIPDEGHNPDKQELFYFLKDRLAGYKLPEAFVFTSELPRGASGKILKRLLQ</sequence>
<dbReference type="SUPFAM" id="SSF56801">
    <property type="entry name" value="Acetyl-CoA synthetase-like"/>
    <property type="match status" value="1"/>
</dbReference>
<proteinExistence type="predicted"/>
<feature type="domain" description="AMP-dependent synthetase/ligase" evidence="1">
    <location>
        <begin position="9"/>
        <end position="353"/>
    </location>
</feature>
<dbReference type="InterPro" id="IPR000873">
    <property type="entry name" value="AMP-dep_synth/lig_dom"/>
</dbReference>
<evidence type="ECO:0000259" key="1">
    <source>
        <dbReference type="Pfam" id="PF00501"/>
    </source>
</evidence>
<dbReference type="EC" id="6.2.1.3" evidence="3"/>
<dbReference type="InterPro" id="IPR025110">
    <property type="entry name" value="AMP-bd_C"/>
</dbReference>
<dbReference type="Pfam" id="PF13193">
    <property type="entry name" value="AMP-binding_C"/>
    <property type="match status" value="1"/>
</dbReference>
<dbReference type="InterPro" id="IPR042099">
    <property type="entry name" value="ANL_N_sf"/>
</dbReference>
<dbReference type="Gene3D" id="3.40.50.12780">
    <property type="entry name" value="N-terminal domain of ligase-like"/>
    <property type="match status" value="1"/>
</dbReference>
<dbReference type="RefSeq" id="WP_243123926.1">
    <property type="nucleotide sequence ID" value="NZ_QFGA01000001.1"/>
</dbReference>
<dbReference type="PANTHER" id="PTHR43767">
    <property type="entry name" value="LONG-CHAIN-FATTY-ACID--COA LIGASE"/>
    <property type="match status" value="1"/>
</dbReference>
<accession>A0A4Y7RDP9</accession>
<dbReference type="GO" id="GO:0004467">
    <property type="term" value="F:long-chain fatty acid-CoA ligase activity"/>
    <property type="evidence" value="ECO:0007669"/>
    <property type="project" value="UniProtKB-EC"/>
</dbReference>